<dbReference type="PROSITE" id="PS50977">
    <property type="entry name" value="HTH_TETR_2"/>
    <property type="match status" value="2"/>
</dbReference>
<feature type="DNA-binding region" description="H-T-H motif" evidence="4">
    <location>
        <begin position="235"/>
        <end position="254"/>
    </location>
</feature>
<dbReference type="AlphaFoldDB" id="A0A378SS43"/>
<evidence type="ECO:0000256" key="3">
    <source>
        <dbReference type="ARBA" id="ARBA00023163"/>
    </source>
</evidence>
<feature type="DNA-binding region" description="H-T-H motif" evidence="4">
    <location>
        <begin position="35"/>
        <end position="54"/>
    </location>
</feature>
<keyword evidence="3" id="KW-0804">Transcription</keyword>
<dbReference type="GO" id="GO:0003700">
    <property type="term" value="F:DNA-binding transcription factor activity"/>
    <property type="evidence" value="ECO:0007669"/>
    <property type="project" value="TreeGrafter"/>
</dbReference>
<dbReference type="PROSITE" id="PS01081">
    <property type="entry name" value="HTH_TETR_1"/>
    <property type="match status" value="1"/>
</dbReference>
<keyword evidence="1" id="KW-0805">Transcription regulation</keyword>
<organism evidence="6 7">
    <name type="scientific">Mycolicibacterium gilvum</name>
    <dbReference type="NCBI Taxonomy" id="1804"/>
    <lineage>
        <taxon>Bacteria</taxon>
        <taxon>Bacillati</taxon>
        <taxon>Actinomycetota</taxon>
        <taxon>Actinomycetes</taxon>
        <taxon>Mycobacteriales</taxon>
        <taxon>Mycobacteriaceae</taxon>
        <taxon>Mycolicibacterium</taxon>
    </lineage>
</organism>
<dbReference type="InterPro" id="IPR001647">
    <property type="entry name" value="HTH_TetR"/>
</dbReference>
<dbReference type="PRINTS" id="PR00455">
    <property type="entry name" value="HTHTETR"/>
</dbReference>
<dbReference type="EMBL" id="UGQM01000001">
    <property type="protein sequence ID" value="STZ45580.1"/>
    <property type="molecule type" value="Genomic_DNA"/>
</dbReference>
<dbReference type="InterPro" id="IPR050109">
    <property type="entry name" value="HTH-type_TetR-like_transc_reg"/>
</dbReference>
<evidence type="ECO:0000256" key="2">
    <source>
        <dbReference type="ARBA" id="ARBA00023125"/>
    </source>
</evidence>
<feature type="domain" description="HTH tetR-type" evidence="5">
    <location>
        <begin position="12"/>
        <end position="72"/>
    </location>
</feature>
<dbReference type="RefSeq" id="WP_115328348.1">
    <property type="nucleotide sequence ID" value="NZ_JACKST010000103.1"/>
</dbReference>
<accession>A0A378SS43</accession>
<dbReference type="PANTHER" id="PTHR30055">
    <property type="entry name" value="HTH-TYPE TRANSCRIPTIONAL REGULATOR RUTR"/>
    <property type="match status" value="1"/>
</dbReference>
<evidence type="ECO:0000256" key="1">
    <source>
        <dbReference type="ARBA" id="ARBA00023015"/>
    </source>
</evidence>
<dbReference type="Gene3D" id="1.10.357.10">
    <property type="entry name" value="Tetracycline Repressor, domain 2"/>
    <property type="match status" value="2"/>
</dbReference>
<name>A0A378SS43_9MYCO</name>
<feature type="domain" description="HTH tetR-type" evidence="5">
    <location>
        <begin position="212"/>
        <end position="272"/>
    </location>
</feature>
<dbReference type="InterPro" id="IPR023772">
    <property type="entry name" value="DNA-bd_HTH_TetR-type_CS"/>
</dbReference>
<dbReference type="Gene3D" id="1.10.10.60">
    <property type="entry name" value="Homeodomain-like"/>
    <property type="match status" value="2"/>
</dbReference>
<proteinExistence type="predicted"/>
<protein>
    <submittedName>
        <fullName evidence="6">TetR family transcriptional regulator</fullName>
    </submittedName>
</protein>
<dbReference type="SUPFAM" id="SSF46689">
    <property type="entry name" value="Homeodomain-like"/>
    <property type="match status" value="2"/>
</dbReference>
<dbReference type="Proteomes" id="UP000254291">
    <property type="component" value="Unassembled WGS sequence"/>
</dbReference>
<dbReference type="InterPro" id="IPR009057">
    <property type="entry name" value="Homeodomain-like_sf"/>
</dbReference>
<gene>
    <name evidence="6" type="primary">tetC</name>
    <name evidence="6" type="ORF">NCTC10742_04839</name>
</gene>
<dbReference type="Pfam" id="PF00440">
    <property type="entry name" value="TetR_N"/>
    <property type="match status" value="2"/>
</dbReference>
<keyword evidence="2 4" id="KW-0238">DNA-binding</keyword>
<evidence type="ECO:0000259" key="5">
    <source>
        <dbReference type="PROSITE" id="PS50977"/>
    </source>
</evidence>
<evidence type="ECO:0000313" key="6">
    <source>
        <dbReference type="EMBL" id="STZ45580.1"/>
    </source>
</evidence>
<sequence>MPQPARRHEQSSVRRQQLSQAAARLFTDRGYHNVSMDDVASAVGLTGPALYRHFRKKNDILVQAISEQLAAVEAVAVRAGAAELAPEKRAEMFLAELGDLVFGREGVLLWKRERRELSAEQQNQFRSKLDDLLRLTAYALGLSDGARPSGEQELRSWSVMGIYFGTAPGRKRMENTSAKRLLQRAAHNVLECDLDAAPAPTVAPLQQERRPPGRRERILSTATRLFHTQSYHAVGIEDIASGSDTAIATFYQYFGGKAELLQAVLNRGAEGLHYVTNHRLSSATTSQDALDIIVSTLIELALGPHQPILAILAADLIYLPDTAQESIRMSEREYIDEWVDAILAVRPELAAPHARVLAQAAIGLVTDLTQTQGMRARPGIAIELYRLVWAVLFA</sequence>
<evidence type="ECO:0000256" key="4">
    <source>
        <dbReference type="PROSITE-ProRule" id="PRU00335"/>
    </source>
</evidence>
<dbReference type="GO" id="GO:0000976">
    <property type="term" value="F:transcription cis-regulatory region binding"/>
    <property type="evidence" value="ECO:0007669"/>
    <property type="project" value="TreeGrafter"/>
</dbReference>
<dbReference type="PANTHER" id="PTHR30055:SF234">
    <property type="entry name" value="HTH-TYPE TRANSCRIPTIONAL REGULATOR BETI"/>
    <property type="match status" value="1"/>
</dbReference>
<evidence type="ECO:0000313" key="7">
    <source>
        <dbReference type="Proteomes" id="UP000254291"/>
    </source>
</evidence>
<reference evidence="6 7" key="1">
    <citation type="submission" date="2018-06" db="EMBL/GenBank/DDBJ databases">
        <authorList>
            <consortium name="Pathogen Informatics"/>
            <person name="Doyle S."/>
        </authorList>
    </citation>
    <scope>NUCLEOTIDE SEQUENCE [LARGE SCALE GENOMIC DNA]</scope>
    <source>
        <strain evidence="6 7">NCTC10742</strain>
    </source>
</reference>